<dbReference type="GO" id="GO:0032259">
    <property type="term" value="P:methylation"/>
    <property type="evidence" value="ECO:0007669"/>
    <property type="project" value="UniProtKB-KW"/>
</dbReference>
<keyword evidence="2 5" id="KW-0808">Transferase</keyword>
<feature type="binding site" evidence="5">
    <location>
        <position position="201"/>
    </location>
    <ligand>
        <name>S-adenosyl-L-methionine</name>
        <dbReference type="ChEBI" id="CHEBI:59789"/>
    </ligand>
</feature>
<comment type="catalytic activity">
    <reaction evidence="4 5">
        <text>L-glutaminyl-[peptide chain release factor] + S-adenosyl-L-methionine = N(5)-methyl-L-glutaminyl-[peptide chain release factor] + S-adenosyl-L-homocysteine + H(+)</text>
        <dbReference type="Rhea" id="RHEA:42896"/>
        <dbReference type="Rhea" id="RHEA-COMP:10271"/>
        <dbReference type="Rhea" id="RHEA-COMP:10272"/>
        <dbReference type="ChEBI" id="CHEBI:15378"/>
        <dbReference type="ChEBI" id="CHEBI:30011"/>
        <dbReference type="ChEBI" id="CHEBI:57856"/>
        <dbReference type="ChEBI" id="CHEBI:59789"/>
        <dbReference type="ChEBI" id="CHEBI:61891"/>
        <dbReference type="EC" id="2.1.1.297"/>
    </reaction>
</comment>
<dbReference type="EC" id="2.1.1.297" evidence="5"/>
<organism evidence="8 9">
    <name type="scientific">Chitinophaga solisilvae</name>
    <dbReference type="NCBI Taxonomy" id="1233460"/>
    <lineage>
        <taxon>Bacteria</taxon>
        <taxon>Pseudomonadati</taxon>
        <taxon>Bacteroidota</taxon>
        <taxon>Chitinophagia</taxon>
        <taxon>Chitinophagales</taxon>
        <taxon>Chitinophagaceae</taxon>
        <taxon>Chitinophaga</taxon>
    </lineage>
</organism>
<comment type="similarity">
    <text evidence="5">Belongs to the protein N5-glutamine methyltransferase family. PrmC subfamily.</text>
</comment>
<protein>
    <recommendedName>
        <fullName evidence="5">Release factor glutamine methyltransferase</fullName>
        <shortName evidence="5">RF MTase</shortName>
        <ecNumber evidence="5">2.1.1.297</ecNumber>
    </recommendedName>
    <alternativeName>
        <fullName evidence="5">N5-glutamine methyltransferase PrmC</fullName>
    </alternativeName>
    <alternativeName>
        <fullName evidence="5">Protein-(glutamine-N5) MTase PrmC</fullName>
    </alternativeName>
    <alternativeName>
        <fullName evidence="5">Protein-glutamine N-methyltransferase PrmC</fullName>
    </alternativeName>
</protein>
<dbReference type="PROSITE" id="PS00092">
    <property type="entry name" value="N6_MTASE"/>
    <property type="match status" value="1"/>
</dbReference>
<feature type="domain" description="Methyltransferase small" evidence="6">
    <location>
        <begin position="170"/>
        <end position="257"/>
    </location>
</feature>
<reference evidence="8" key="1">
    <citation type="submission" date="2020-05" db="EMBL/GenBank/DDBJ databases">
        <title>Chitinophaga laudate sp. nov., isolated from a tropical peat swamp.</title>
        <authorList>
            <person name="Goh C.B.S."/>
            <person name="Lee M.S."/>
            <person name="Parimannan S."/>
            <person name="Pasbakhsh P."/>
            <person name="Yule C.M."/>
            <person name="Rajandas H."/>
            <person name="Loke S."/>
            <person name="Croft L."/>
            <person name="Tan J.B.L."/>
        </authorList>
    </citation>
    <scope>NUCLEOTIDE SEQUENCE</scope>
    <source>
        <strain evidence="8">Mgbs1</strain>
    </source>
</reference>
<dbReference type="SUPFAM" id="SSF53335">
    <property type="entry name" value="S-adenosyl-L-methionine-dependent methyltransferases"/>
    <property type="match status" value="1"/>
</dbReference>
<evidence type="ECO:0000313" key="9">
    <source>
        <dbReference type="Proteomes" id="UP000281028"/>
    </source>
</evidence>
<dbReference type="InterPro" id="IPR007848">
    <property type="entry name" value="Small_mtfrase_dom"/>
</dbReference>
<dbReference type="GO" id="GO:0102559">
    <property type="term" value="F:peptide chain release factor N(5)-glutamine methyltransferase activity"/>
    <property type="evidence" value="ECO:0007669"/>
    <property type="project" value="UniProtKB-EC"/>
</dbReference>
<dbReference type="Pfam" id="PF05175">
    <property type="entry name" value="MTS"/>
    <property type="match status" value="1"/>
</dbReference>
<keyword evidence="1 5" id="KW-0489">Methyltransferase</keyword>
<dbReference type="GO" id="GO:0003676">
    <property type="term" value="F:nucleic acid binding"/>
    <property type="evidence" value="ECO:0007669"/>
    <property type="project" value="InterPro"/>
</dbReference>
<evidence type="ECO:0000256" key="2">
    <source>
        <dbReference type="ARBA" id="ARBA00022679"/>
    </source>
</evidence>
<comment type="caution">
    <text evidence="8">The sequence shown here is derived from an EMBL/GenBank/DDBJ whole genome shotgun (WGS) entry which is preliminary data.</text>
</comment>
<dbReference type="Proteomes" id="UP000281028">
    <property type="component" value="Unassembled WGS sequence"/>
</dbReference>
<dbReference type="InterPro" id="IPR029063">
    <property type="entry name" value="SAM-dependent_MTases_sf"/>
</dbReference>
<dbReference type="NCBIfam" id="TIGR00536">
    <property type="entry name" value="hemK_fam"/>
    <property type="match status" value="1"/>
</dbReference>
<accession>A0A3S1DRS6</accession>
<dbReference type="AlphaFoldDB" id="A0A3S1DRS6"/>
<dbReference type="Gene3D" id="1.10.8.10">
    <property type="entry name" value="DNA helicase RuvA subunit, C-terminal domain"/>
    <property type="match status" value="1"/>
</dbReference>
<dbReference type="HAMAP" id="MF_02126">
    <property type="entry name" value="RF_methyltr_PrmC"/>
    <property type="match status" value="1"/>
</dbReference>
<dbReference type="PANTHER" id="PTHR18895">
    <property type="entry name" value="HEMK METHYLTRANSFERASE"/>
    <property type="match status" value="1"/>
</dbReference>
<gene>
    <name evidence="5 8" type="primary">prmC</name>
    <name evidence="8" type="ORF">ECE50_027590</name>
</gene>
<dbReference type="EMBL" id="RIAR02000001">
    <property type="protein sequence ID" value="NSL90619.1"/>
    <property type="molecule type" value="Genomic_DNA"/>
</dbReference>
<feature type="binding site" evidence="5">
    <location>
        <begin position="246"/>
        <end position="249"/>
    </location>
    <ligand>
        <name>substrate</name>
    </ligand>
</feature>
<keyword evidence="9" id="KW-1185">Reference proteome</keyword>
<feature type="binding site" evidence="5">
    <location>
        <begin position="178"/>
        <end position="182"/>
    </location>
    <ligand>
        <name>S-adenosyl-L-methionine</name>
        <dbReference type="ChEBI" id="CHEBI:59789"/>
    </ligand>
</feature>
<comment type="function">
    <text evidence="5">Methylates the class 1 translation termination release factors RF1/PrfA and RF2/PrfB on the glutamine residue of the universally conserved GGQ motif.</text>
</comment>
<dbReference type="InterPro" id="IPR004556">
    <property type="entry name" value="HemK-like"/>
</dbReference>
<dbReference type="PANTHER" id="PTHR18895:SF74">
    <property type="entry name" value="MTRF1L RELEASE FACTOR GLUTAMINE METHYLTRANSFERASE"/>
    <property type="match status" value="1"/>
</dbReference>
<proteinExistence type="inferred from homology"/>
<evidence type="ECO:0000259" key="6">
    <source>
        <dbReference type="Pfam" id="PF05175"/>
    </source>
</evidence>
<dbReference type="OrthoDB" id="9800643at2"/>
<keyword evidence="3 5" id="KW-0949">S-adenosyl-L-methionine</keyword>
<evidence type="ECO:0000256" key="3">
    <source>
        <dbReference type="ARBA" id="ARBA00022691"/>
    </source>
</evidence>
<evidence type="ECO:0000259" key="7">
    <source>
        <dbReference type="Pfam" id="PF17827"/>
    </source>
</evidence>
<dbReference type="InterPro" id="IPR002052">
    <property type="entry name" value="DNA_methylase_N6_adenine_CS"/>
</dbReference>
<name>A0A3S1DRS6_9BACT</name>
<dbReference type="NCBIfam" id="TIGR03534">
    <property type="entry name" value="RF_mod_PrmC"/>
    <property type="match status" value="1"/>
</dbReference>
<dbReference type="InterPro" id="IPR019874">
    <property type="entry name" value="RF_methyltr_PrmC"/>
</dbReference>
<evidence type="ECO:0000313" key="8">
    <source>
        <dbReference type="EMBL" id="NSL90619.1"/>
    </source>
</evidence>
<dbReference type="InterPro" id="IPR050320">
    <property type="entry name" value="N5-glutamine_MTase"/>
</dbReference>
<dbReference type="Pfam" id="PF17827">
    <property type="entry name" value="PrmC_N"/>
    <property type="match status" value="1"/>
</dbReference>
<dbReference type="Gene3D" id="3.40.50.150">
    <property type="entry name" value="Vaccinia Virus protein VP39"/>
    <property type="match status" value="1"/>
</dbReference>
<evidence type="ECO:0000256" key="1">
    <source>
        <dbReference type="ARBA" id="ARBA00022603"/>
    </source>
</evidence>
<comment type="caution">
    <text evidence="5">Lacks conserved residue(s) required for the propagation of feature annotation.</text>
</comment>
<dbReference type="CDD" id="cd02440">
    <property type="entry name" value="AdoMet_MTases"/>
    <property type="match status" value="1"/>
</dbReference>
<feature type="binding site" evidence="5">
    <location>
        <position position="246"/>
    </location>
    <ligand>
        <name>S-adenosyl-L-methionine</name>
        <dbReference type="ChEBI" id="CHEBI:59789"/>
    </ligand>
</feature>
<evidence type="ECO:0000256" key="4">
    <source>
        <dbReference type="ARBA" id="ARBA00048391"/>
    </source>
</evidence>
<sequence length="340" mass="37623">MAHSCQLQASLHKNFTVCAIHNPLLCNIFAKSTFLADGKCHLPQVCIFPATIIKLSILTIQTAFTYITGAIGDLYDAREAANIAHIVLEHITGMNKLDRLVHKTKLLTPNQNTQLKAAIEALQRLEPVQYITGIGWFYGMELLVNHHVLIPRPETEELVEWIVQDAGHRPSLHILDIGTGSGCIPLALKKSLPPAQVSAVDVSPDALEVASGNASRLRLDVNFQLMDALNPQQMATLPTFDIIVSNPPYITQSEKSTMQQQVWGFEPSLALFVPDQDALLFYRHITQFAATRLSAGGALYFEINESLGKEVVALMENNGFKEVLLKQDMFGKDRMVKGKI</sequence>
<evidence type="ECO:0000256" key="5">
    <source>
        <dbReference type="HAMAP-Rule" id="MF_02126"/>
    </source>
</evidence>
<feature type="domain" description="Release factor glutamine methyltransferase N-terminal" evidence="7">
    <location>
        <begin position="76"/>
        <end position="133"/>
    </location>
</feature>
<dbReference type="InterPro" id="IPR040758">
    <property type="entry name" value="PrmC_N"/>
</dbReference>